<accession>A0AA38I7U3</accession>
<evidence type="ECO:0000313" key="1">
    <source>
        <dbReference type="EMBL" id="KAJ3650566.1"/>
    </source>
</evidence>
<dbReference type="AlphaFoldDB" id="A0AA38I7U3"/>
<evidence type="ECO:0000313" key="2">
    <source>
        <dbReference type="EMBL" id="KAJ3651281.1"/>
    </source>
</evidence>
<organism evidence="1 3">
    <name type="scientific">Zophobas morio</name>
    <dbReference type="NCBI Taxonomy" id="2755281"/>
    <lineage>
        <taxon>Eukaryota</taxon>
        <taxon>Metazoa</taxon>
        <taxon>Ecdysozoa</taxon>
        <taxon>Arthropoda</taxon>
        <taxon>Hexapoda</taxon>
        <taxon>Insecta</taxon>
        <taxon>Pterygota</taxon>
        <taxon>Neoptera</taxon>
        <taxon>Endopterygota</taxon>
        <taxon>Coleoptera</taxon>
        <taxon>Polyphaga</taxon>
        <taxon>Cucujiformia</taxon>
        <taxon>Tenebrionidae</taxon>
        <taxon>Zophobas</taxon>
    </lineage>
</organism>
<reference evidence="1" key="1">
    <citation type="journal article" date="2023" name="G3 (Bethesda)">
        <title>Whole genome assemblies of Zophobas morio and Tenebrio molitor.</title>
        <authorList>
            <person name="Kaur S."/>
            <person name="Stinson S.A."/>
            <person name="diCenzo G.C."/>
        </authorList>
    </citation>
    <scope>NUCLEOTIDE SEQUENCE</scope>
    <source>
        <strain evidence="1">QUZm001</strain>
    </source>
</reference>
<sequence length="116" mass="13288">MPTAKLSEPNMKNIMERNPTSDAETCLEDIAFMLRRWCPRRERTWGTLDGETDLQWISCTTKGRDFVLGPYRLVLGASDADGAYIKNDSMAIFTIRFRDSELQGTRPTWGTHKSIQ</sequence>
<dbReference type="EMBL" id="JALNTZ010000005">
    <property type="protein sequence ID" value="KAJ3650566.1"/>
    <property type="molecule type" value="Genomic_DNA"/>
</dbReference>
<dbReference type="EMBL" id="JALNTZ010000005">
    <property type="protein sequence ID" value="KAJ3651281.1"/>
    <property type="molecule type" value="Genomic_DNA"/>
</dbReference>
<gene>
    <name evidence="1" type="ORF">Zmor_016656</name>
    <name evidence="2" type="ORF">Zmor_017331</name>
</gene>
<keyword evidence="3" id="KW-1185">Reference proteome</keyword>
<protein>
    <submittedName>
        <fullName evidence="1">Uncharacterized protein</fullName>
    </submittedName>
</protein>
<comment type="caution">
    <text evidence="1">The sequence shown here is derived from an EMBL/GenBank/DDBJ whole genome shotgun (WGS) entry which is preliminary data.</text>
</comment>
<dbReference type="Proteomes" id="UP001168821">
    <property type="component" value="Unassembled WGS sequence"/>
</dbReference>
<evidence type="ECO:0000313" key="3">
    <source>
        <dbReference type="Proteomes" id="UP001168821"/>
    </source>
</evidence>
<proteinExistence type="predicted"/>
<name>A0AA38I7U3_9CUCU</name>